<dbReference type="InterPro" id="IPR010496">
    <property type="entry name" value="AL/BT2_dom"/>
</dbReference>
<dbReference type="EMBL" id="CP035758">
    <property type="protein sequence ID" value="QBD82694.1"/>
    <property type="molecule type" value="Genomic_DNA"/>
</dbReference>
<feature type="region of interest" description="Disordered" evidence="1">
    <location>
        <begin position="42"/>
        <end position="241"/>
    </location>
</feature>
<dbReference type="RefSeq" id="WP_129893763.1">
    <property type="nucleotide sequence ID" value="NZ_CP035758.1"/>
</dbReference>
<proteinExistence type="predicted"/>
<evidence type="ECO:0000313" key="4">
    <source>
        <dbReference type="EMBL" id="QBD82694.1"/>
    </source>
</evidence>
<dbReference type="Pfam" id="PF06439">
    <property type="entry name" value="3keto-disac_hyd"/>
    <property type="match status" value="1"/>
</dbReference>
<feature type="compositionally biased region" description="Low complexity" evidence="1">
    <location>
        <begin position="151"/>
        <end position="171"/>
    </location>
</feature>
<dbReference type="GO" id="GO:0016787">
    <property type="term" value="F:hydrolase activity"/>
    <property type="evidence" value="ECO:0007669"/>
    <property type="project" value="InterPro"/>
</dbReference>
<sequence>MSSAYPPFGGAPAQLCQRCGMALPPNEVYCTNCGYSNTPAQGTPPGTGSLASNIQWGGGAPQAQMDQNQQGASSWNSPSSSLSQGNAQPNYFGGAQFGSPAQPMGDGNAWPSAQSAGPSPSGSSLFKSPTPMVGGANAWPSAQTNSADNYASPTQSVGSSGSWSPSAPATGNLGTTPYASPTQAMGGGSWSPSPLPGADYQQGGPAQPQGFYGGAPAMPGGAGGFQSDAAPPPGLSQPPAQRRLPDMKIIIGVVVLLVVLIGGGIGYMLLSSRNNNAATTSSSSTAMSPTAQPKGTPIFADSFKNNSSGWNLQGDPGKFSVAVGNGALTLEDKNNRLLWELVPGGKSLKDFNLTVDATLAQGDQNNGYGIYIRGSSSQTSELATYYRFELYGDGSYAIFKGAADPKGNSTATKLVDYTFSSAIQKQGSVNHISIVAKGPSMSFVVNGETLKTITDSSYVGGSVAFFVSNLQNAKPGAQAKFSNLAIYPPQ</sequence>
<dbReference type="OrthoDB" id="149977at2"/>
<dbReference type="KEGG" id="kbs:EPA93_44700"/>
<organism evidence="4 5">
    <name type="scientific">Ktedonosporobacter rubrisoli</name>
    <dbReference type="NCBI Taxonomy" id="2509675"/>
    <lineage>
        <taxon>Bacteria</taxon>
        <taxon>Bacillati</taxon>
        <taxon>Chloroflexota</taxon>
        <taxon>Ktedonobacteria</taxon>
        <taxon>Ktedonobacterales</taxon>
        <taxon>Ktedonosporobacteraceae</taxon>
        <taxon>Ktedonosporobacter</taxon>
    </lineage>
</organism>
<dbReference type="AlphaFoldDB" id="A0A4P6K3H6"/>
<feature type="transmembrane region" description="Helical" evidence="2">
    <location>
        <begin position="249"/>
        <end position="270"/>
    </location>
</feature>
<keyword evidence="5" id="KW-1185">Reference proteome</keyword>
<reference evidence="4 5" key="1">
    <citation type="submission" date="2019-01" db="EMBL/GenBank/DDBJ databases">
        <title>Ktedonosporobacter rubrisoli SCAWS-G2.</title>
        <authorList>
            <person name="Huang Y."/>
            <person name="Yan B."/>
        </authorList>
    </citation>
    <scope>NUCLEOTIDE SEQUENCE [LARGE SCALE GENOMIC DNA]</scope>
    <source>
        <strain evidence="4 5">SCAWS-G2</strain>
    </source>
</reference>
<dbReference type="Gene3D" id="2.60.120.560">
    <property type="entry name" value="Exo-inulinase, domain 1"/>
    <property type="match status" value="1"/>
</dbReference>
<feature type="compositionally biased region" description="Polar residues" evidence="1">
    <location>
        <begin position="140"/>
        <end position="149"/>
    </location>
</feature>
<feature type="compositionally biased region" description="Polar residues" evidence="1">
    <location>
        <begin position="42"/>
        <end position="55"/>
    </location>
</feature>
<feature type="domain" description="3-keto-alpha-glucoside-1,2-lyase/3-keto-2-hydroxy-glucal hydratase" evidence="3">
    <location>
        <begin position="306"/>
        <end position="457"/>
    </location>
</feature>
<keyword evidence="2" id="KW-0472">Membrane</keyword>
<dbReference type="Proteomes" id="UP000290365">
    <property type="component" value="Chromosome"/>
</dbReference>
<keyword evidence="2" id="KW-0812">Transmembrane</keyword>
<evidence type="ECO:0000256" key="1">
    <source>
        <dbReference type="SAM" id="MobiDB-lite"/>
    </source>
</evidence>
<gene>
    <name evidence="4" type="ORF">EPA93_44700</name>
</gene>
<accession>A0A4P6K3H6</accession>
<name>A0A4P6K3H6_KTERU</name>
<feature type="compositionally biased region" description="Low complexity" evidence="1">
    <location>
        <begin position="111"/>
        <end position="124"/>
    </location>
</feature>
<feature type="compositionally biased region" description="Polar residues" evidence="1">
    <location>
        <begin position="172"/>
        <end position="183"/>
    </location>
</feature>
<protein>
    <recommendedName>
        <fullName evidence="3">3-keto-alpha-glucoside-1,2-lyase/3-keto-2-hydroxy-glucal hydratase domain-containing protein</fullName>
    </recommendedName>
</protein>
<evidence type="ECO:0000313" key="5">
    <source>
        <dbReference type="Proteomes" id="UP000290365"/>
    </source>
</evidence>
<evidence type="ECO:0000259" key="3">
    <source>
        <dbReference type="Pfam" id="PF06439"/>
    </source>
</evidence>
<evidence type="ECO:0000256" key="2">
    <source>
        <dbReference type="SAM" id="Phobius"/>
    </source>
</evidence>
<feature type="compositionally biased region" description="Low complexity" evidence="1">
    <location>
        <begin position="73"/>
        <end position="83"/>
    </location>
</feature>
<keyword evidence="2" id="KW-1133">Transmembrane helix</keyword>